<dbReference type="PANTHER" id="PTHR43673">
    <property type="entry name" value="NAD(P)H NITROREDUCTASE YDGI-RELATED"/>
    <property type="match status" value="1"/>
</dbReference>
<dbReference type="PANTHER" id="PTHR43673:SF10">
    <property type="entry name" value="NADH DEHYDROGENASE_NAD(P)H NITROREDUCTASE XCC3605-RELATED"/>
    <property type="match status" value="1"/>
</dbReference>
<dbReference type="GO" id="GO:0016491">
    <property type="term" value="F:oxidoreductase activity"/>
    <property type="evidence" value="ECO:0007669"/>
    <property type="project" value="UniProtKB-KW"/>
</dbReference>
<dbReference type="EMBL" id="CADCWE010000176">
    <property type="protein sequence ID" value="CAA9548464.1"/>
    <property type="molecule type" value="Genomic_DNA"/>
</dbReference>
<keyword evidence="2" id="KW-0560">Oxidoreductase</keyword>
<comment type="similarity">
    <text evidence="1">Belongs to the nitroreductase family.</text>
</comment>
<dbReference type="InterPro" id="IPR029479">
    <property type="entry name" value="Nitroreductase"/>
</dbReference>
<reference evidence="4" key="1">
    <citation type="submission" date="2020-02" db="EMBL/GenBank/DDBJ databases">
        <authorList>
            <person name="Meier V. D."/>
        </authorList>
    </citation>
    <scope>NUCLEOTIDE SEQUENCE</scope>
    <source>
        <strain evidence="4">AVDCRST_MAG73</strain>
    </source>
</reference>
<dbReference type="SUPFAM" id="SSF55469">
    <property type="entry name" value="FMN-dependent nitroreductase-like"/>
    <property type="match status" value="1"/>
</dbReference>
<accession>A0A6J4UI49</accession>
<dbReference type="AlphaFoldDB" id="A0A6J4UI49"/>
<feature type="domain" description="Nitroreductase" evidence="3">
    <location>
        <begin position="13"/>
        <end position="61"/>
    </location>
</feature>
<evidence type="ECO:0000256" key="1">
    <source>
        <dbReference type="ARBA" id="ARBA00007118"/>
    </source>
</evidence>
<protein>
    <recommendedName>
        <fullName evidence="3">Nitroreductase domain-containing protein</fullName>
    </recommendedName>
</protein>
<dbReference type="Pfam" id="PF00881">
    <property type="entry name" value="Nitroreductase"/>
    <property type="match status" value="2"/>
</dbReference>
<organism evidence="4">
    <name type="scientific">uncultured Thermomicrobiales bacterium</name>
    <dbReference type="NCBI Taxonomy" id="1645740"/>
    <lineage>
        <taxon>Bacteria</taxon>
        <taxon>Pseudomonadati</taxon>
        <taxon>Thermomicrobiota</taxon>
        <taxon>Thermomicrobia</taxon>
        <taxon>Thermomicrobiales</taxon>
        <taxon>environmental samples</taxon>
    </lineage>
</organism>
<name>A0A6J4UI49_9BACT</name>
<evidence type="ECO:0000313" key="4">
    <source>
        <dbReference type="EMBL" id="CAA9548464.1"/>
    </source>
</evidence>
<evidence type="ECO:0000256" key="2">
    <source>
        <dbReference type="ARBA" id="ARBA00023002"/>
    </source>
</evidence>
<dbReference type="InterPro" id="IPR000415">
    <property type="entry name" value="Nitroreductase-like"/>
</dbReference>
<feature type="domain" description="Nitroreductase" evidence="3">
    <location>
        <begin position="67"/>
        <end position="142"/>
    </location>
</feature>
<gene>
    <name evidence="4" type="ORF">AVDCRST_MAG73-2645</name>
</gene>
<sequence>MDVFEAVRTVLAVREYADRPVSDETLGRVLEAGRLTGSASNKQPWHFVVVRDRETLAQIGAAEPYAPYVAQASVAIVVAVDRTPFAVSDASRAIQSMLLTAWADGVGGNWAGWLTSQGMEPARALLGIPANLDLLAILPFGYPTASVGQGKKKRKPLAEIAHRERWGAPYA</sequence>
<dbReference type="Gene3D" id="3.40.109.10">
    <property type="entry name" value="NADH Oxidase"/>
    <property type="match status" value="1"/>
</dbReference>
<proteinExistence type="inferred from homology"/>
<evidence type="ECO:0000259" key="3">
    <source>
        <dbReference type="Pfam" id="PF00881"/>
    </source>
</evidence>